<evidence type="ECO:0000256" key="3">
    <source>
        <dbReference type="ARBA" id="ARBA00022692"/>
    </source>
</evidence>
<dbReference type="InterPro" id="IPR022764">
    <property type="entry name" value="Peptidase_S54_rhomboid_dom"/>
</dbReference>
<proteinExistence type="inferred from homology"/>
<keyword evidence="9" id="KW-0645">Protease</keyword>
<keyword evidence="10" id="KW-1185">Reference proteome</keyword>
<keyword evidence="5 7" id="KW-1133">Transmembrane helix</keyword>
<dbReference type="Gene3D" id="1.20.1540.10">
    <property type="entry name" value="Rhomboid-like"/>
    <property type="match status" value="1"/>
</dbReference>
<feature type="transmembrane region" description="Helical" evidence="7">
    <location>
        <begin position="158"/>
        <end position="181"/>
    </location>
</feature>
<name>A0ABV2LT42_9FLAO</name>
<feature type="transmembrane region" description="Helical" evidence="7">
    <location>
        <begin position="92"/>
        <end position="110"/>
    </location>
</feature>
<dbReference type="GO" id="GO:0008233">
    <property type="term" value="F:peptidase activity"/>
    <property type="evidence" value="ECO:0007669"/>
    <property type="project" value="UniProtKB-KW"/>
</dbReference>
<feature type="transmembrane region" description="Helical" evidence="7">
    <location>
        <begin position="201"/>
        <end position="219"/>
    </location>
</feature>
<evidence type="ECO:0000256" key="2">
    <source>
        <dbReference type="ARBA" id="ARBA00009045"/>
    </source>
</evidence>
<protein>
    <submittedName>
        <fullName evidence="9">Membrane associated rhomboid family serine protease</fullName>
    </submittedName>
</protein>
<feature type="transmembrane region" description="Helical" evidence="7">
    <location>
        <begin position="225"/>
        <end position="242"/>
    </location>
</feature>
<evidence type="ECO:0000256" key="5">
    <source>
        <dbReference type="ARBA" id="ARBA00022989"/>
    </source>
</evidence>
<evidence type="ECO:0000256" key="7">
    <source>
        <dbReference type="SAM" id="Phobius"/>
    </source>
</evidence>
<dbReference type="EMBL" id="JBEPMO010000001">
    <property type="protein sequence ID" value="MET3730682.1"/>
    <property type="molecule type" value="Genomic_DNA"/>
</dbReference>
<dbReference type="PANTHER" id="PTHR43731:SF14">
    <property type="entry name" value="PRESENILIN-ASSOCIATED RHOMBOID-LIKE PROTEIN, MITOCHONDRIAL"/>
    <property type="match status" value="1"/>
</dbReference>
<dbReference type="Pfam" id="PF01694">
    <property type="entry name" value="Rhomboid"/>
    <property type="match status" value="1"/>
</dbReference>
<gene>
    <name evidence="9" type="ORF">ABID46_000234</name>
</gene>
<dbReference type="InterPro" id="IPR035952">
    <property type="entry name" value="Rhomboid-like_sf"/>
</dbReference>
<evidence type="ECO:0000259" key="8">
    <source>
        <dbReference type="Pfam" id="PF01694"/>
    </source>
</evidence>
<sequence>MFNQPIPAITKNLLIINGLFFLAALVFGSRGIDLGGILGAFYPESVNFRPWQIITHMFMHAPFPNLSHILFNMFALWMFGSTVEQTLGAKKFLILYFAAGLGSFILFNFTNYLQIQNLKEVVESSGVNVSAFIQTLVYNSSSIPMPNTSNPQAVNELAAYYLTPMVGASGAIYGILVAFGVLYPNAKLALLFFPVPVKAKYFIPIMIALEFFLAIQNYAWNPIAHFAHIGGAIIGFILVRAWKKNLHRTW</sequence>
<dbReference type="Proteomes" id="UP001549146">
    <property type="component" value="Unassembled WGS sequence"/>
</dbReference>
<feature type="transmembrane region" description="Helical" evidence="7">
    <location>
        <begin position="12"/>
        <end position="42"/>
    </location>
</feature>
<dbReference type="InterPro" id="IPR050925">
    <property type="entry name" value="Rhomboid_protease_S54"/>
</dbReference>
<feature type="domain" description="Peptidase S54 rhomboid" evidence="8">
    <location>
        <begin position="49"/>
        <end position="239"/>
    </location>
</feature>
<dbReference type="GO" id="GO:0006508">
    <property type="term" value="P:proteolysis"/>
    <property type="evidence" value="ECO:0007669"/>
    <property type="project" value="UniProtKB-KW"/>
</dbReference>
<dbReference type="RefSeq" id="WP_354505955.1">
    <property type="nucleotide sequence ID" value="NZ_JBEPMO010000001.1"/>
</dbReference>
<keyword evidence="3 7" id="KW-0812">Transmembrane</keyword>
<evidence type="ECO:0000256" key="1">
    <source>
        <dbReference type="ARBA" id="ARBA00004141"/>
    </source>
</evidence>
<evidence type="ECO:0000256" key="6">
    <source>
        <dbReference type="ARBA" id="ARBA00023136"/>
    </source>
</evidence>
<reference evidence="9 10" key="1">
    <citation type="submission" date="2024-06" db="EMBL/GenBank/DDBJ databases">
        <title>Genomic Encyclopedia of Type Strains, Phase IV (KMG-IV): sequencing the most valuable type-strain genomes for metagenomic binning, comparative biology and taxonomic classification.</title>
        <authorList>
            <person name="Goeker M."/>
        </authorList>
    </citation>
    <scope>NUCLEOTIDE SEQUENCE [LARGE SCALE GENOMIC DNA]</scope>
    <source>
        <strain evidence="9 10">DSM 29388</strain>
    </source>
</reference>
<organism evidence="9 10">
    <name type="scientific">Moheibacter stercoris</name>
    <dbReference type="NCBI Taxonomy" id="1628251"/>
    <lineage>
        <taxon>Bacteria</taxon>
        <taxon>Pseudomonadati</taxon>
        <taxon>Bacteroidota</taxon>
        <taxon>Flavobacteriia</taxon>
        <taxon>Flavobacteriales</taxon>
        <taxon>Weeksellaceae</taxon>
        <taxon>Moheibacter</taxon>
    </lineage>
</organism>
<dbReference type="PANTHER" id="PTHR43731">
    <property type="entry name" value="RHOMBOID PROTEASE"/>
    <property type="match status" value="1"/>
</dbReference>
<dbReference type="SUPFAM" id="SSF144091">
    <property type="entry name" value="Rhomboid-like"/>
    <property type="match status" value="1"/>
</dbReference>
<evidence type="ECO:0000313" key="9">
    <source>
        <dbReference type="EMBL" id="MET3730682.1"/>
    </source>
</evidence>
<evidence type="ECO:0000256" key="4">
    <source>
        <dbReference type="ARBA" id="ARBA00022801"/>
    </source>
</evidence>
<feature type="transmembrane region" description="Helical" evidence="7">
    <location>
        <begin position="62"/>
        <end position="80"/>
    </location>
</feature>
<evidence type="ECO:0000313" key="10">
    <source>
        <dbReference type="Proteomes" id="UP001549146"/>
    </source>
</evidence>
<keyword evidence="6 7" id="KW-0472">Membrane</keyword>
<comment type="caution">
    <text evidence="9">The sequence shown here is derived from an EMBL/GenBank/DDBJ whole genome shotgun (WGS) entry which is preliminary data.</text>
</comment>
<comment type="similarity">
    <text evidence="2">Belongs to the peptidase S54 family.</text>
</comment>
<accession>A0ABV2LT42</accession>
<keyword evidence="4" id="KW-0378">Hydrolase</keyword>
<comment type="subcellular location">
    <subcellularLocation>
        <location evidence="1">Membrane</location>
        <topology evidence="1">Multi-pass membrane protein</topology>
    </subcellularLocation>
</comment>